<dbReference type="InterPro" id="IPR036397">
    <property type="entry name" value="RNaseH_sf"/>
</dbReference>
<sequence>RSVYRSAVGRAMAAWGWPRSSNGYWSCSCGVADNYVTRKKCRGCGAQAQRKGSAYKDVKGPTYKDVLLGPSKREAALQKQVGTMRAQLQNLKKQQHATHEDEDDEKPVDLDKLFRWAQSCRSEWGDQSTEYQQAQERYMRAKDAKQSTKPHSVQLTKARVAREKLEKEEAAIHGEVKRHQKAMQDAQEKLAKKREQPEVAKAKESELKVQDVSIKGSGTSKEERDHVFAALARVLDSVREEPKEDKDGMDTEEAGDAPAGAAAGAQAQPGVDKQDASRDLSCRQKNKSGYTQVGCLRHRQNKFESITLWTFNGSGWGTLKERIENAEGGLLQCYAVQEHRLTGDKIAVVSQSMKAKGYQFGGAEANPTIGPGGEAGTSAGVAVAVPRCIGMTYMFGKEKWDLSPRNSPGRAAAAWLSVGKGIIYATVYLWTAEGMSFRNAEIINKMICQVEALGAPWIIGGDFQVAPGKMTEVGSVKMAKARVVASGASCGTCRHACGVSEIDYFIVADSLVSQVMYVSVQEEWPSAPRKPAGLTLRLKAQERMVRVLEEPKKLPELGIGCTPAPPQYREIACFRSQEVANQEWRQYMQTLEQGASAARGLEWAPDHPAAGRAEEPTWGIKPLSFGGANAPPAARETVWWRWLARTLQSLQGACTRLKTARNGDIQRRQQEEAIAQEHQFIITHRRTKHLNAKEQGRWQARCGLLAAGLLRGAHQEAKLQQWMQESQGKMKEYDQKLLKERRARWADRLQEAAAGAAGGLHKLSKAASVWRPRRAGSMGDSADPIAAAEYTLNEWKVVWRVGEQIQKVERPWEHGERDKLEPFTDQDVDKLKEVARTFRKKTGVGVDRWHPSMLQGASDEAYVKLLDFYVGVERTLRWPIHMGTVLFFMTPKTYTTDRVIGLLPTAIRVWEIMREPYMVDWAKNNYRSWDCTSYGKAAEDAAWEVLLSHEMGDVDEQSEETQATVTAVLDLVKAFEKVSLHVLWEAGKQLKFNAGVLAVVCSYLAMARRLIVGDSVSNETETVTTITAGSKYSVCFLKMVIQSTVDGLVVERPRARWGMCVDDLCVRLRQQHRHIVTEFGETIDSCFRGSEGLGLKFSVGSKGKGAVMASTKWARRAVTGPMQERGLPVVKACPHLGVDVVTRGTAAKTKSGKRHAVMKVRSRRLLALKGGRKMTKGVGLVYKCGLTGSEGFVLNMQEVCPMDIAAMVRKDVQATLWEEWTQAEEFKSLRPMPLLAPAVAQLRARDFPKHASNAAKKVFVGGAWAMEKLCRCNIVPADICLACGEAVGTEHHRYYKCHALRSQRLQAQADWQHAAEQQDTNMPWTRGLVRSPEADWKFVGIEEDQCYGQVVDGEEDYFTGDIVCDGSKLGYSDWAQTGWAAMSPNDNGTAKVQMWGPLPCSLPIHRRVKRAEMWAFLKVLERMLPPGHVYTDHKGIVEGLQRGERWCTSWKRPHADLWRRIWHKVKDLDLDIHCVKHVKAHRSKSRIGQLEGEDLEIAKGSGEVDLLAKVGAGMDAHYGKHQALEDLAGRVRWALQNIGWWYQKMGGTWPGAPPKEKGVPRRRVPKPMLALTEHGVVEKGGWQVCMRCGFRAASKRMRLNMWQAECVRPLWQATGTRSAGTGSSLEASVAIAAEAAAAAAPAAARPGEQHEVHAVPEVQGRPRRVEVHGPYVVCVVCGAHSARRRAGLG</sequence>
<organism evidence="2 3">
    <name type="scientific">Prorocentrum cordatum</name>
    <dbReference type="NCBI Taxonomy" id="2364126"/>
    <lineage>
        <taxon>Eukaryota</taxon>
        <taxon>Sar</taxon>
        <taxon>Alveolata</taxon>
        <taxon>Dinophyceae</taxon>
        <taxon>Prorocentrales</taxon>
        <taxon>Prorocentraceae</taxon>
        <taxon>Prorocentrum</taxon>
    </lineage>
</organism>
<dbReference type="EMBL" id="CAUYUJ010014215">
    <property type="protein sequence ID" value="CAK0838315.1"/>
    <property type="molecule type" value="Genomic_DNA"/>
</dbReference>
<feature type="compositionally biased region" description="Basic and acidic residues" evidence="1">
    <location>
        <begin position="186"/>
        <end position="209"/>
    </location>
</feature>
<comment type="caution">
    <text evidence="2">The sequence shown here is derived from an EMBL/GenBank/DDBJ whole genome shotgun (WGS) entry which is preliminary data.</text>
</comment>
<gene>
    <name evidence="2" type="ORF">PCOR1329_LOCUS34291</name>
</gene>
<protein>
    <recommendedName>
        <fullName evidence="4">RNase H type-1 domain-containing protein</fullName>
    </recommendedName>
</protein>
<evidence type="ECO:0000313" key="3">
    <source>
        <dbReference type="Proteomes" id="UP001189429"/>
    </source>
</evidence>
<feature type="compositionally biased region" description="Basic and acidic residues" evidence="1">
    <location>
        <begin position="236"/>
        <end position="249"/>
    </location>
</feature>
<keyword evidence="3" id="KW-1185">Reference proteome</keyword>
<evidence type="ECO:0000313" key="2">
    <source>
        <dbReference type="EMBL" id="CAK0838315.1"/>
    </source>
</evidence>
<evidence type="ECO:0008006" key="4">
    <source>
        <dbReference type="Google" id="ProtNLM"/>
    </source>
</evidence>
<feature type="compositionally biased region" description="Basic and acidic residues" evidence="1">
    <location>
        <begin position="272"/>
        <end position="282"/>
    </location>
</feature>
<dbReference type="InterPro" id="IPR012337">
    <property type="entry name" value="RNaseH-like_sf"/>
</dbReference>
<feature type="region of interest" description="Disordered" evidence="1">
    <location>
        <begin position="171"/>
        <end position="284"/>
    </location>
</feature>
<dbReference type="SUPFAM" id="SSF53098">
    <property type="entry name" value="Ribonuclease H-like"/>
    <property type="match status" value="1"/>
</dbReference>
<name>A0ABN9T078_9DINO</name>
<proteinExistence type="predicted"/>
<reference evidence="2" key="1">
    <citation type="submission" date="2023-10" db="EMBL/GenBank/DDBJ databases">
        <authorList>
            <person name="Chen Y."/>
            <person name="Shah S."/>
            <person name="Dougan E. K."/>
            <person name="Thang M."/>
            <person name="Chan C."/>
        </authorList>
    </citation>
    <scope>NUCLEOTIDE SEQUENCE [LARGE SCALE GENOMIC DNA]</scope>
</reference>
<feature type="non-terminal residue" evidence="2">
    <location>
        <position position="1"/>
    </location>
</feature>
<feature type="non-terminal residue" evidence="2">
    <location>
        <position position="1689"/>
    </location>
</feature>
<evidence type="ECO:0000256" key="1">
    <source>
        <dbReference type="SAM" id="MobiDB-lite"/>
    </source>
</evidence>
<dbReference type="Proteomes" id="UP001189429">
    <property type="component" value="Unassembled WGS sequence"/>
</dbReference>
<dbReference type="Gene3D" id="3.30.420.10">
    <property type="entry name" value="Ribonuclease H-like superfamily/Ribonuclease H"/>
    <property type="match status" value="1"/>
</dbReference>
<accession>A0ABN9T078</accession>
<feature type="compositionally biased region" description="Low complexity" evidence="1">
    <location>
        <begin position="256"/>
        <end position="270"/>
    </location>
</feature>